<protein>
    <submittedName>
        <fullName evidence="2">Uncharacterized protein</fullName>
    </submittedName>
</protein>
<proteinExistence type="predicted"/>
<feature type="compositionally biased region" description="Basic and acidic residues" evidence="1">
    <location>
        <begin position="30"/>
        <end position="51"/>
    </location>
</feature>
<dbReference type="EMBL" id="BKCJ011834133">
    <property type="protein sequence ID" value="GFD56856.1"/>
    <property type="molecule type" value="Genomic_DNA"/>
</dbReference>
<accession>A0A699XG63</accession>
<feature type="region of interest" description="Disordered" evidence="1">
    <location>
        <begin position="1"/>
        <end position="61"/>
    </location>
</feature>
<reference evidence="2" key="1">
    <citation type="journal article" date="2019" name="Sci. Rep.">
        <title>Draft genome of Tanacetum cinerariifolium, the natural source of mosquito coil.</title>
        <authorList>
            <person name="Yamashiro T."/>
            <person name="Shiraishi A."/>
            <person name="Satake H."/>
            <person name="Nakayama K."/>
        </authorList>
    </citation>
    <scope>NUCLEOTIDE SEQUENCE</scope>
</reference>
<feature type="non-terminal residue" evidence="2">
    <location>
        <position position="61"/>
    </location>
</feature>
<name>A0A699XG63_TANCI</name>
<gene>
    <name evidence="2" type="ORF">Tci_928825</name>
</gene>
<comment type="caution">
    <text evidence="2">The sequence shown here is derived from an EMBL/GenBank/DDBJ whole genome shotgun (WGS) entry which is preliminary data.</text>
</comment>
<sequence length="61" mass="7071">MIDSVRRQAHRAASQGGNGSMNYNPFARTRSREQTPYDEENMYRTRSETDHVPTVQEQRGV</sequence>
<dbReference type="AlphaFoldDB" id="A0A699XG63"/>
<evidence type="ECO:0000256" key="1">
    <source>
        <dbReference type="SAM" id="MobiDB-lite"/>
    </source>
</evidence>
<evidence type="ECO:0000313" key="2">
    <source>
        <dbReference type="EMBL" id="GFD56856.1"/>
    </source>
</evidence>
<organism evidence="2">
    <name type="scientific">Tanacetum cinerariifolium</name>
    <name type="common">Dalmatian daisy</name>
    <name type="synonym">Chrysanthemum cinerariifolium</name>
    <dbReference type="NCBI Taxonomy" id="118510"/>
    <lineage>
        <taxon>Eukaryota</taxon>
        <taxon>Viridiplantae</taxon>
        <taxon>Streptophyta</taxon>
        <taxon>Embryophyta</taxon>
        <taxon>Tracheophyta</taxon>
        <taxon>Spermatophyta</taxon>
        <taxon>Magnoliopsida</taxon>
        <taxon>eudicotyledons</taxon>
        <taxon>Gunneridae</taxon>
        <taxon>Pentapetalae</taxon>
        <taxon>asterids</taxon>
        <taxon>campanulids</taxon>
        <taxon>Asterales</taxon>
        <taxon>Asteraceae</taxon>
        <taxon>Asteroideae</taxon>
        <taxon>Anthemideae</taxon>
        <taxon>Anthemidinae</taxon>
        <taxon>Tanacetum</taxon>
    </lineage>
</organism>